<gene>
    <name evidence="2" type="ORF">H9966_03520</name>
</gene>
<reference evidence="2" key="2">
    <citation type="submission" date="2021-04" db="EMBL/GenBank/DDBJ databases">
        <authorList>
            <person name="Gilroy R."/>
        </authorList>
    </citation>
    <scope>NUCLEOTIDE SEQUENCE</scope>
    <source>
        <strain evidence="2">ChiHecec3B27-8219</strain>
    </source>
</reference>
<dbReference type="Pfam" id="PF08291">
    <property type="entry name" value="Peptidase_M15_3"/>
    <property type="match status" value="1"/>
</dbReference>
<accession>A0A9D2FY35</accession>
<sequence>MRDNDNNQLRLSEHFTLGEMTRSATALDRGIKNVPSPTQVENLRELCLNVLEPLRKRFGVIRVTSGFRCAELNRAVGGARNSQHTQGEAADIHVTGREMAGKMALYLRMAVDFDQCIIEPRGTMEGKGPQPRWLHLSYRKDGRNRREVMR</sequence>
<dbReference type="InterPro" id="IPR009045">
    <property type="entry name" value="Zn_M74/Hedgehog-like"/>
</dbReference>
<comment type="caution">
    <text evidence="2">The sequence shown here is derived from an EMBL/GenBank/DDBJ whole genome shotgun (WGS) entry which is preliminary data.</text>
</comment>
<protein>
    <submittedName>
        <fullName evidence="2">Peptidase M15</fullName>
    </submittedName>
</protein>
<proteinExistence type="predicted"/>
<dbReference type="EMBL" id="DXBE01000028">
    <property type="protein sequence ID" value="HIZ68942.1"/>
    <property type="molecule type" value="Genomic_DNA"/>
</dbReference>
<feature type="domain" description="Peptidase M15A C-terminal" evidence="1">
    <location>
        <begin position="14"/>
        <end position="116"/>
    </location>
</feature>
<dbReference type="AlphaFoldDB" id="A0A9D2FY35"/>
<evidence type="ECO:0000313" key="2">
    <source>
        <dbReference type="EMBL" id="HIZ68942.1"/>
    </source>
</evidence>
<organism evidence="2 3">
    <name type="scientific">Candidatus Prevotella avicola</name>
    <dbReference type="NCBI Taxonomy" id="2838738"/>
    <lineage>
        <taxon>Bacteria</taxon>
        <taxon>Pseudomonadati</taxon>
        <taxon>Bacteroidota</taxon>
        <taxon>Bacteroidia</taxon>
        <taxon>Bacteroidales</taxon>
        <taxon>Prevotellaceae</taxon>
        <taxon>Prevotella</taxon>
    </lineage>
</organism>
<dbReference type="InterPro" id="IPR013230">
    <property type="entry name" value="Peptidase_M15A_C"/>
</dbReference>
<dbReference type="Gene3D" id="3.30.1380.10">
    <property type="match status" value="1"/>
</dbReference>
<dbReference type="Proteomes" id="UP000824055">
    <property type="component" value="Unassembled WGS sequence"/>
</dbReference>
<name>A0A9D2FY35_9BACT</name>
<dbReference type="SUPFAM" id="SSF55166">
    <property type="entry name" value="Hedgehog/DD-peptidase"/>
    <property type="match status" value="1"/>
</dbReference>
<reference evidence="2" key="1">
    <citation type="journal article" date="2021" name="PeerJ">
        <title>Extensive microbial diversity within the chicken gut microbiome revealed by metagenomics and culture.</title>
        <authorList>
            <person name="Gilroy R."/>
            <person name="Ravi A."/>
            <person name="Getino M."/>
            <person name="Pursley I."/>
            <person name="Horton D.L."/>
            <person name="Alikhan N.F."/>
            <person name="Baker D."/>
            <person name="Gharbi K."/>
            <person name="Hall N."/>
            <person name="Watson M."/>
            <person name="Adriaenssens E.M."/>
            <person name="Foster-Nyarko E."/>
            <person name="Jarju S."/>
            <person name="Secka A."/>
            <person name="Antonio M."/>
            <person name="Oren A."/>
            <person name="Chaudhuri R.R."/>
            <person name="La Ragione R."/>
            <person name="Hildebrand F."/>
            <person name="Pallen M.J."/>
        </authorList>
    </citation>
    <scope>NUCLEOTIDE SEQUENCE</scope>
    <source>
        <strain evidence="2">ChiHecec3B27-8219</strain>
    </source>
</reference>
<evidence type="ECO:0000313" key="3">
    <source>
        <dbReference type="Proteomes" id="UP000824055"/>
    </source>
</evidence>
<evidence type="ECO:0000259" key="1">
    <source>
        <dbReference type="Pfam" id="PF08291"/>
    </source>
</evidence>